<reference evidence="2 3" key="1">
    <citation type="submission" date="2018-05" db="EMBL/GenBank/DDBJ databases">
        <title>Genomic Encyclopedia of Type Strains, Phase IV (KMG-IV): sequencing the most valuable type-strain genomes for metagenomic binning, comparative biology and taxonomic classification.</title>
        <authorList>
            <person name="Goeker M."/>
        </authorList>
    </citation>
    <scope>NUCLEOTIDE SEQUENCE [LARGE SCALE GENOMIC DNA]</scope>
    <source>
        <strain evidence="2 3">DSM 28579</strain>
    </source>
</reference>
<dbReference type="EMBL" id="QENZ01000003">
    <property type="protein sequence ID" value="PVX51934.1"/>
    <property type="molecule type" value="Genomic_DNA"/>
</dbReference>
<evidence type="ECO:0000256" key="1">
    <source>
        <dbReference type="SAM" id="MobiDB-lite"/>
    </source>
</evidence>
<protein>
    <submittedName>
        <fullName evidence="2">Uncharacterized protein</fullName>
    </submittedName>
</protein>
<comment type="caution">
    <text evidence="2">The sequence shown here is derived from an EMBL/GenBank/DDBJ whole genome shotgun (WGS) entry which is preliminary data.</text>
</comment>
<keyword evidence="3" id="KW-1185">Reference proteome</keyword>
<feature type="compositionally biased region" description="Basic and acidic residues" evidence="1">
    <location>
        <begin position="56"/>
        <end position="71"/>
    </location>
</feature>
<dbReference type="Proteomes" id="UP000251835">
    <property type="component" value="Unassembled WGS sequence"/>
</dbReference>
<feature type="compositionally biased region" description="Basic and acidic residues" evidence="1">
    <location>
        <begin position="1"/>
        <end position="43"/>
    </location>
</feature>
<organism evidence="2 3">
    <name type="scientific">Balneicella halophila</name>
    <dbReference type="NCBI Taxonomy" id="1537566"/>
    <lineage>
        <taxon>Bacteria</taxon>
        <taxon>Pseudomonadati</taxon>
        <taxon>Bacteroidota</taxon>
        <taxon>Bacteroidia</taxon>
        <taxon>Bacteroidales</taxon>
        <taxon>Balneicellaceae</taxon>
        <taxon>Balneicella</taxon>
    </lineage>
</organism>
<sequence length="80" mass="9425">MSKKEQDFNPDVTKEEKERLDDSHLRNDGGDDEILKERERPVDFEGENLDIPGRTLPDDRNPEDTKDEENQHYSLPEEDL</sequence>
<evidence type="ECO:0000313" key="2">
    <source>
        <dbReference type="EMBL" id="PVX51934.1"/>
    </source>
</evidence>
<dbReference type="OrthoDB" id="1453481at2"/>
<evidence type="ECO:0000313" key="3">
    <source>
        <dbReference type="Proteomes" id="UP000251835"/>
    </source>
</evidence>
<accession>A0A7L4USH6</accession>
<gene>
    <name evidence="2" type="ORF">C7377_0228</name>
</gene>
<dbReference type="AlphaFoldDB" id="A0A7L4USH6"/>
<feature type="region of interest" description="Disordered" evidence="1">
    <location>
        <begin position="1"/>
        <end position="80"/>
    </location>
</feature>
<proteinExistence type="predicted"/>
<dbReference type="RefSeq" id="WP_116495502.1">
    <property type="nucleotide sequence ID" value="NZ_QENZ01000003.1"/>
</dbReference>
<name>A0A7L4USH6_BALHA</name>